<proteinExistence type="predicted"/>
<reference evidence="3" key="2">
    <citation type="journal article" date="2019" name="Int. J. Syst. Evol. Microbiol.">
        <title>The Global Catalogue of Microorganisms (GCM) 10K type strain sequencing project: providing services to taxonomists for standard genome sequencing and annotation.</title>
        <authorList>
            <consortium name="The Broad Institute Genomics Platform"/>
            <consortium name="The Broad Institute Genome Sequencing Center for Infectious Disease"/>
            <person name="Wu L."/>
            <person name="Ma J."/>
        </authorList>
    </citation>
    <scope>NUCLEOTIDE SEQUENCE [LARGE SCALE GENOMIC DNA]</scope>
    <source>
        <strain evidence="3">JCM 9651</strain>
    </source>
</reference>
<reference evidence="1" key="1">
    <citation type="journal article" date="2014" name="Int. J. Syst. Evol. Microbiol.">
        <title>Complete genome of a new Firmicutes species belonging to the dominant human colonic microbiota ('Ruminococcus bicirculans') reveals two chromosomes and a selective capacity to utilize plant glucans.</title>
        <authorList>
            <consortium name="NISC Comparative Sequencing Program"/>
            <person name="Wegmann U."/>
            <person name="Louis P."/>
            <person name="Goesmann A."/>
            <person name="Henrissat B."/>
            <person name="Duncan S.H."/>
            <person name="Flint H.J."/>
        </authorList>
    </citation>
    <scope>NUCLEOTIDE SEQUENCE</scope>
    <source>
        <strain evidence="1">JCM 9651</strain>
    </source>
</reference>
<evidence type="ECO:0008006" key="4">
    <source>
        <dbReference type="Google" id="ProtNLM"/>
    </source>
</evidence>
<dbReference type="InterPro" id="IPR015057">
    <property type="entry name" value="Rv2632c-like"/>
</dbReference>
<dbReference type="EMBL" id="BAAAYL010000001">
    <property type="protein sequence ID" value="GAA3379739.1"/>
    <property type="molecule type" value="Genomic_DNA"/>
</dbReference>
<comment type="caution">
    <text evidence="1">The sequence shown here is derived from an EMBL/GenBank/DDBJ whole genome shotgun (WGS) entry which is preliminary data.</text>
</comment>
<protein>
    <recommendedName>
        <fullName evidence="4">DUF1876 domain-containing protein</fullName>
    </recommendedName>
</protein>
<dbReference type="Pfam" id="PF08962">
    <property type="entry name" value="Rv2632c-like"/>
    <property type="match status" value="1"/>
</dbReference>
<dbReference type="SUPFAM" id="SSF143212">
    <property type="entry name" value="Rv2632c-like"/>
    <property type="match status" value="1"/>
</dbReference>
<gene>
    <name evidence="1" type="ORF">GCM10020367_04320</name>
    <name evidence="2" type="ORF">GCM10020367_64530</name>
</gene>
<reference evidence="1" key="3">
    <citation type="submission" date="2023-12" db="EMBL/GenBank/DDBJ databases">
        <authorList>
            <person name="Sun Q."/>
            <person name="Inoue M."/>
        </authorList>
    </citation>
    <scope>NUCLEOTIDE SEQUENCE</scope>
    <source>
        <strain evidence="1">JCM 9651</strain>
    </source>
</reference>
<dbReference type="Gene3D" id="3.30.160.240">
    <property type="entry name" value="Rv1738"/>
    <property type="match status" value="1"/>
</dbReference>
<accession>A0ABP6S4D8</accession>
<dbReference type="Proteomes" id="UP001499990">
    <property type="component" value="Unassembled WGS sequence"/>
</dbReference>
<dbReference type="EMBL" id="BAAAYL010000001">
    <property type="protein sequence ID" value="GAA3367953.1"/>
    <property type="molecule type" value="Genomic_DNA"/>
</dbReference>
<dbReference type="RefSeq" id="WP_345034150.1">
    <property type="nucleotide sequence ID" value="NZ_BAAAYL010000001.1"/>
</dbReference>
<evidence type="ECO:0000313" key="2">
    <source>
        <dbReference type="EMBL" id="GAA3379739.1"/>
    </source>
</evidence>
<name>A0ABP6S4D8_9ACTN</name>
<organism evidence="1 3">
    <name type="scientific">Streptomyces sannanensis</name>
    <dbReference type="NCBI Taxonomy" id="285536"/>
    <lineage>
        <taxon>Bacteria</taxon>
        <taxon>Bacillati</taxon>
        <taxon>Actinomycetota</taxon>
        <taxon>Actinomycetes</taxon>
        <taxon>Kitasatosporales</taxon>
        <taxon>Streptomycetaceae</taxon>
        <taxon>Streptomyces</taxon>
    </lineage>
</organism>
<keyword evidence="3" id="KW-1185">Reference proteome</keyword>
<sequence>MTGTAEDERRATKEWKPALSLFREGSGTVARVVLDTGDILQGHAEAHDSPQDGPVPEIGDELTAERALVSLGQCLIRAAAADIEDMESDHWENSAWWTP</sequence>
<evidence type="ECO:0000313" key="3">
    <source>
        <dbReference type="Proteomes" id="UP001499990"/>
    </source>
</evidence>
<evidence type="ECO:0000313" key="1">
    <source>
        <dbReference type="EMBL" id="GAA3367953.1"/>
    </source>
</evidence>
<dbReference type="InterPro" id="IPR038070">
    <property type="entry name" value="Rv2632c-like_sf"/>
</dbReference>